<evidence type="ECO:0000313" key="2">
    <source>
        <dbReference type="EMBL" id="KAK4133102.1"/>
    </source>
</evidence>
<reference evidence="2" key="1">
    <citation type="journal article" date="2023" name="Mol. Phylogenet. Evol.">
        <title>Genome-scale phylogeny and comparative genomics of the fungal order Sordariales.</title>
        <authorList>
            <person name="Hensen N."/>
            <person name="Bonometti L."/>
            <person name="Westerberg I."/>
            <person name="Brannstrom I.O."/>
            <person name="Guillou S."/>
            <person name="Cros-Aarteil S."/>
            <person name="Calhoun S."/>
            <person name="Haridas S."/>
            <person name="Kuo A."/>
            <person name="Mondo S."/>
            <person name="Pangilinan J."/>
            <person name="Riley R."/>
            <person name="LaButti K."/>
            <person name="Andreopoulos B."/>
            <person name="Lipzen A."/>
            <person name="Chen C."/>
            <person name="Yan M."/>
            <person name="Daum C."/>
            <person name="Ng V."/>
            <person name="Clum A."/>
            <person name="Steindorff A."/>
            <person name="Ohm R.A."/>
            <person name="Martin F."/>
            <person name="Silar P."/>
            <person name="Natvig D.O."/>
            <person name="Lalanne C."/>
            <person name="Gautier V."/>
            <person name="Ament-Velasquez S.L."/>
            <person name="Kruys A."/>
            <person name="Hutchinson M.I."/>
            <person name="Powell A.J."/>
            <person name="Barry K."/>
            <person name="Miller A.N."/>
            <person name="Grigoriev I.V."/>
            <person name="Debuchy R."/>
            <person name="Gladieux P."/>
            <person name="Hiltunen Thoren M."/>
            <person name="Johannesson H."/>
        </authorList>
    </citation>
    <scope>NUCLEOTIDE SEQUENCE</scope>
    <source>
        <strain evidence="2">CBS 123565</strain>
    </source>
</reference>
<feature type="region of interest" description="Disordered" evidence="1">
    <location>
        <begin position="116"/>
        <end position="141"/>
    </location>
</feature>
<evidence type="ECO:0000256" key="1">
    <source>
        <dbReference type="SAM" id="MobiDB-lite"/>
    </source>
</evidence>
<protein>
    <submittedName>
        <fullName evidence="2">Uncharacterized protein</fullName>
    </submittedName>
</protein>
<proteinExistence type="predicted"/>
<dbReference type="AlphaFoldDB" id="A0AAN6ZCD4"/>
<organism evidence="2 3">
    <name type="scientific">Trichocladium antarcticum</name>
    <dbReference type="NCBI Taxonomy" id="1450529"/>
    <lineage>
        <taxon>Eukaryota</taxon>
        <taxon>Fungi</taxon>
        <taxon>Dikarya</taxon>
        <taxon>Ascomycota</taxon>
        <taxon>Pezizomycotina</taxon>
        <taxon>Sordariomycetes</taxon>
        <taxon>Sordariomycetidae</taxon>
        <taxon>Sordariales</taxon>
        <taxon>Chaetomiaceae</taxon>
        <taxon>Trichocladium</taxon>
    </lineage>
</organism>
<gene>
    <name evidence="2" type="ORF">BT67DRAFT_479193</name>
</gene>
<feature type="compositionally biased region" description="Basic and acidic residues" evidence="1">
    <location>
        <begin position="117"/>
        <end position="141"/>
    </location>
</feature>
<sequence>MPRRSRKATIYIEATGLLLFKRLVSIFTKGNNTLPASPATAPAAAAATTTAAAAATAATALATLPDLEPDPIYNINKIYEAKDSICSICKETAAMPAANPFFASPYAAATPSTSLELRAEPTRAEPARAELERAEPELTKG</sequence>
<reference evidence="2" key="2">
    <citation type="submission" date="2023-05" db="EMBL/GenBank/DDBJ databases">
        <authorList>
            <consortium name="Lawrence Berkeley National Laboratory"/>
            <person name="Steindorff A."/>
            <person name="Hensen N."/>
            <person name="Bonometti L."/>
            <person name="Westerberg I."/>
            <person name="Brannstrom I.O."/>
            <person name="Guillou S."/>
            <person name="Cros-Aarteil S."/>
            <person name="Calhoun S."/>
            <person name="Haridas S."/>
            <person name="Kuo A."/>
            <person name="Mondo S."/>
            <person name="Pangilinan J."/>
            <person name="Riley R."/>
            <person name="Labutti K."/>
            <person name="Andreopoulos B."/>
            <person name="Lipzen A."/>
            <person name="Chen C."/>
            <person name="Yanf M."/>
            <person name="Daum C."/>
            <person name="Ng V."/>
            <person name="Clum A."/>
            <person name="Ohm R."/>
            <person name="Martin F."/>
            <person name="Silar P."/>
            <person name="Natvig D."/>
            <person name="Lalanne C."/>
            <person name="Gautier V."/>
            <person name="Ament-Velasquez S.L."/>
            <person name="Kruys A."/>
            <person name="Hutchinson M.I."/>
            <person name="Powell A.J."/>
            <person name="Barry K."/>
            <person name="Miller A.N."/>
            <person name="Grigoriev I.V."/>
            <person name="Debuchy R."/>
            <person name="Gladieux P."/>
            <person name="Thoren M.H."/>
            <person name="Johannesson H."/>
        </authorList>
    </citation>
    <scope>NUCLEOTIDE SEQUENCE</scope>
    <source>
        <strain evidence="2">CBS 123565</strain>
    </source>
</reference>
<evidence type="ECO:0000313" key="3">
    <source>
        <dbReference type="Proteomes" id="UP001304895"/>
    </source>
</evidence>
<comment type="caution">
    <text evidence="2">The sequence shown here is derived from an EMBL/GenBank/DDBJ whole genome shotgun (WGS) entry which is preliminary data.</text>
</comment>
<dbReference type="Proteomes" id="UP001304895">
    <property type="component" value="Unassembled WGS sequence"/>
</dbReference>
<accession>A0AAN6ZCD4</accession>
<dbReference type="EMBL" id="MU853413">
    <property type="protein sequence ID" value="KAK4133102.1"/>
    <property type="molecule type" value="Genomic_DNA"/>
</dbReference>
<keyword evidence="3" id="KW-1185">Reference proteome</keyword>
<name>A0AAN6ZCD4_9PEZI</name>